<feature type="compositionally biased region" description="Basic and acidic residues" evidence="3">
    <location>
        <begin position="260"/>
        <end position="271"/>
    </location>
</feature>
<feature type="compositionally biased region" description="Low complexity" evidence="3">
    <location>
        <begin position="228"/>
        <end position="245"/>
    </location>
</feature>
<dbReference type="InterPro" id="IPR011993">
    <property type="entry name" value="PH-like_dom_sf"/>
</dbReference>
<dbReference type="Pfam" id="PF00169">
    <property type="entry name" value="PH"/>
    <property type="match status" value="1"/>
</dbReference>
<evidence type="ECO:0000313" key="5">
    <source>
        <dbReference type="EMBL" id="CAD9391633.1"/>
    </source>
</evidence>
<dbReference type="GO" id="GO:0046872">
    <property type="term" value="F:metal ion binding"/>
    <property type="evidence" value="ECO:0007669"/>
    <property type="project" value="UniProtKB-KW"/>
</dbReference>
<evidence type="ECO:0000259" key="4">
    <source>
        <dbReference type="PROSITE" id="PS50003"/>
    </source>
</evidence>
<dbReference type="SUPFAM" id="SSF50729">
    <property type="entry name" value="PH domain-like"/>
    <property type="match status" value="1"/>
</dbReference>
<feature type="compositionally biased region" description="Polar residues" evidence="3">
    <location>
        <begin position="200"/>
        <end position="211"/>
    </location>
</feature>
<keyword evidence="2" id="KW-0862">Zinc</keyword>
<feature type="domain" description="PH" evidence="4">
    <location>
        <begin position="67"/>
        <end position="167"/>
    </location>
</feature>
<feature type="region of interest" description="Disordered" evidence="3">
    <location>
        <begin position="186"/>
        <end position="290"/>
    </location>
</feature>
<reference evidence="5" key="1">
    <citation type="submission" date="2021-01" db="EMBL/GenBank/DDBJ databases">
        <authorList>
            <person name="Corre E."/>
            <person name="Pelletier E."/>
            <person name="Niang G."/>
            <person name="Scheremetjew M."/>
            <person name="Finn R."/>
            <person name="Kale V."/>
            <person name="Holt S."/>
            <person name="Cochrane G."/>
            <person name="Meng A."/>
            <person name="Brown T."/>
            <person name="Cohen L."/>
        </authorList>
    </citation>
    <scope>NUCLEOTIDE SEQUENCE</scope>
    <source>
        <strain evidence="5">RCC1693</strain>
    </source>
</reference>
<dbReference type="PANTHER" id="PTHR23180:SF160">
    <property type="entry name" value="ADP-RIBOSYLATION FACTOR GTPASE-ACTIVATING PROTEIN EFFECTOR PROTEIN 1"/>
    <property type="match status" value="1"/>
</dbReference>
<dbReference type="InterPro" id="IPR045258">
    <property type="entry name" value="ACAP1/2/3-like"/>
</dbReference>
<protein>
    <recommendedName>
        <fullName evidence="4">PH domain-containing protein</fullName>
    </recommendedName>
</protein>
<name>A0A7S2FFA9_9STRA</name>
<dbReference type="GO" id="GO:0005096">
    <property type="term" value="F:GTPase activator activity"/>
    <property type="evidence" value="ECO:0007669"/>
    <property type="project" value="InterPro"/>
</dbReference>
<dbReference type="PANTHER" id="PTHR23180">
    <property type="entry name" value="CENTAURIN/ARF"/>
    <property type="match status" value="1"/>
</dbReference>
<dbReference type="PROSITE" id="PS50003">
    <property type="entry name" value="PH_DOMAIN"/>
    <property type="match status" value="1"/>
</dbReference>
<evidence type="ECO:0000256" key="1">
    <source>
        <dbReference type="ARBA" id="ARBA00022723"/>
    </source>
</evidence>
<sequence>MSFIAACIQKCTDCNQKKETELEGDNEVVQNPAHMVQEKAPPANPNEAAETAVAPNLEEEVRAKATGVCIEGYLMRQSREGKWKKRFYETVEENGWWMLVYYKTPEREKILNAVKLHRTSQIAISDKDAHGAGVFGIEMESSQVYLHKAASEADAEKWVAALVQCRAAAIQQKAAARVARRASLSIDSFGSNGGEDMDSPSISSMSFQPNATPAPGITLTSGRAPKQAAATVGTAEATATPSSAPARPPAGPMQSVNLDDDAKSEAGKNRGEGGGGGGGDGDQPAAAGVL</sequence>
<dbReference type="SMART" id="SM00233">
    <property type="entry name" value="PH"/>
    <property type="match status" value="1"/>
</dbReference>
<gene>
    <name evidence="5" type="ORF">FPAR1323_LOCUS3041</name>
</gene>
<keyword evidence="1" id="KW-0479">Metal-binding</keyword>
<dbReference type="Gene3D" id="2.30.29.30">
    <property type="entry name" value="Pleckstrin-homology domain (PH domain)/Phosphotyrosine-binding domain (PTB)"/>
    <property type="match status" value="1"/>
</dbReference>
<dbReference type="InterPro" id="IPR001849">
    <property type="entry name" value="PH_domain"/>
</dbReference>
<evidence type="ECO:0000256" key="2">
    <source>
        <dbReference type="ARBA" id="ARBA00022833"/>
    </source>
</evidence>
<feature type="compositionally biased region" description="Gly residues" evidence="3">
    <location>
        <begin position="272"/>
        <end position="281"/>
    </location>
</feature>
<accession>A0A7S2FFA9</accession>
<dbReference type="AlphaFoldDB" id="A0A7S2FFA9"/>
<organism evidence="5">
    <name type="scientific">Florenciella parvula</name>
    <dbReference type="NCBI Taxonomy" id="236787"/>
    <lineage>
        <taxon>Eukaryota</taxon>
        <taxon>Sar</taxon>
        <taxon>Stramenopiles</taxon>
        <taxon>Ochrophyta</taxon>
        <taxon>Dictyochophyceae</taxon>
        <taxon>Florenciellales</taxon>
        <taxon>Florenciella</taxon>
    </lineage>
</organism>
<dbReference type="EMBL" id="HBGT01005561">
    <property type="protein sequence ID" value="CAD9391633.1"/>
    <property type="molecule type" value="Transcribed_RNA"/>
</dbReference>
<dbReference type="CDD" id="cd00821">
    <property type="entry name" value="PH"/>
    <property type="match status" value="1"/>
</dbReference>
<evidence type="ECO:0000256" key="3">
    <source>
        <dbReference type="SAM" id="MobiDB-lite"/>
    </source>
</evidence>
<proteinExistence type="predicted"/>